<gene>
    <name evidence="1" type="ORF">HID58_001472</name>
</gene>
<accession>A0ABQ8EJQ3</accession>
<name>A0ABQ8EJQ3_BRANA</name>
<evidence type="ECO:0000313" key="1">
    <source>
        <dbReference type="EMBL" id="KAH0941835.1"/>
    </source>
</evidence>
<comment type="caution">
    <text evidence="1">The sequence shown here is derived from an EMBL/GenBank/DDBJ whole genome shotgun (WGS) entry which is preliminary data.</text>
</comment>
<protein>
    <submittedName>
        <fullName evidence="1">Uncharacterized protein</fullName>
    </submittedName>
</protein>
<proteinExistence type="predicted"/>
<organism evidence="1 2">
    <name type="scientific">Brassica napus</name>
    <name type="common">Rape</name>
    <dbReference type="NCBI Taxonomy" id="3708"/>
    <lineage>
        <taxon>Eukaryota</taxon>
        <taxon>Viridiplantae</taxon>
        <taxon>Streptophyta</taxon>
        <taxon>Embryophyta</taxon>
        <taxon>Tracheophyta</taxon>
        <taxon>Spermatophyta</taxon>
        <taxon>Magnoliopsida</taxon>
        <taxon>eudicotyledons</taxon>
        <taxon>Gunneridae</taxon>
        <taxon>Pentapetalae</taxon>
        <taxon>rosids</taxon>
        <taxon>malvids</taxon>
        <taxon>Brassicales</taxon>
        <taxon>Brassicaceae</taxon>
        <taxon>Brassiceae</taxon>
        <taxon>Brassica</taxon>
    </lineage>
</organism>
<sequence length="87" mass="9944">MFTYKVFYITQTNKTSICKERNTMSTSRFALFCTVLVFLGSFHEGANFKVDARPPYCYRAKNSNWCCTLKPKGCRGSKVECDAICKS</sequence>
<dbReference type="EMBL" id="JAGKQM010000001">
    <property type="protein sequence ID" value="KAH0941835.1"/>
    <property type="molecule type" value="Genomic_DNA"/>
</dbReference>
<keyword evidence="2" id="KW-1185">Reference proteome</keyword>
<evidence type="ECO:0000313" key="2">
    <source>
        <dbReference type="Proteomes" id="UP000824890"/>
    </source>
</evidence>
<reference evidence="1 2" key="1">
    <citation type="submission" date="2021-05" db="EMBL/GenBank/DDBJ databases">
        <title>Genome Assembly of Synthetic Allotetraploid Brassica napus Reveals Homoeologous Exchanges between Subgenomes.</title>
        <authorList>
            <person name="Davis J.T."/>
        </authorList>
    </citation>
    <scope>NUCLEOTIDE SEQUENCE [LARGE SCALE GENOMIC DNA]</scope>
    <source>
        <strain evidence="2">cv. Da-Ae</strain>
        <tissue evidence="1">Seedling</tissue>
    </source>
</reference>
<dbReference type="Proteomes" id="UP000824890">
    <property type="component" value="Unassembled WGS sequence"/>
</dbReference>